<dbReference type="Pfam" id="PF10650">
    <property type="entry name" value="zf-C3H1"/>
    <property type="match status" value="1"/>
</dbReference>
<organism evidence="3 4">
    <name type="scientific">Panagrolaimus superbus</name>
    <dbReference type="NCBI Taxonomy" id="310955"/>
    <lineage>
        <taxon>Eukaryota</taxon>
        <taxon>Metazoa</taxon>
        <taxon>Ecdysozoa</taxon>
        <taxon>Nematoda</taxon>
        <taxon>Chromadorea</taxon>
        <taxon>Rhabditida</taxon>
        <taxon>Tylenchina</taxon>
        <taxon>Panagrolaimomorpha</taxon>
        <taxon>Panagrolaimoidea</taxon>
        <taxon>Panagrolaimidae</taxon>
        <taxon>Panagrolaimus</taxon>
    </lineage>
</organism>
<feature type="compositionally biased region" description="Basic and acidic residues" evidence="1">
    <location>
        <begin position="821"/>
        <end position="830"/>
    </location>
</feature>
<dbReference type="AlphaFoldDB" id="A0A914YIF0"/>
<reference evidence="4" key="1">
    <citation type="submission" date="2022-11" db="UniProtKB">
        <authorList>
            <consortium name="WormBaseParasite"/>
        </authorList>
    </citation>
    <scope>IDENTIFICATION</scope>
</reference>
<feature type="region of interest" description="Disordered" evidence="1">
    <location>
        <begin position="437"/>
        <end position="457"/>
    </location>
</feature>
<feature type="domain" description="Putative zinc-finger" evidence="2">
    <location>
        <begin position="877"/>
        <end position="895"/>
    </location>
</feature>
<evidence type="ECO:0000256" key="1">
    <source>
        <dbReference type="SAM" id="MobiDB-lite"/>
    </source>
</evidence>
<dbReference type="Proteomes" id="UP000887577">
    <property type="component" value="Unplaced"/>
</dbReference>
<accession>A0A914YIF0</accession>
<feature type="compositionally biased region" description="Acidic residues" evidence="1">
    <location>
        <begin position="1"/>
        <end position="13"/>
    </location>
</feature>
<feature type="compositionally biased region" description="Polar residues" evidence="1">
    <location>
        <begin position="83"/>
        <end position="93"/>
    </location>
</feature>
<protein>
    <submittedName>
        <fullName evidence="4">Putative zinc-finger domain-containing protein</fullName>
    </submittedName>
</protein>
<feature type="region of interest" description="Disordered" evidence="1">
    <location>
        <begin position="1"/>
        <end position="145"/>
    </location>
</feature>
<name>A0A914YIF0_9BILA</name>
<evidence type="ECO:0000313" key="3">
    <source>
        <dbReference type="Proteomes" id="UP000887577"/>
    </source>
</evidence>
<sequence>MSEREEGELDSGEEERGSSPSILPKATKTSQRLDVSSSASLEKKSCSLIEEDMYSVPERDNDRKEPNANYRKSRRAFKPPANAFNQISNSKQKFVSRRVNEGRFHSPPPSSDKNTFDEPPVHQLFASTNSNECSPPKPSDSWRQDPMPLNAFPTVSPRRPLLPNPFVSQTAPQYPSQRPTIFNISHPRASSFAPPPYHPSNPTTMPTFFGVSHPLPDVQYSAFRENPGPLAARLSIDMEISPVNSPLMTDNCVMIVDEPLEESDDSQPPTVARPEPIRVPCNIITDTVDPLVPYGTEPGRYSIPQNDTFQTQAAILSTTNQAVEQPSAVNQSEERLPSEIPPQKLQKRFSKDFLQHMQSVLLDNLYELSSSSSSSSEFEEEANEIDGLRRKLIHHNKEMHDELDKRERLVKEMESCQLMINHHYERMNAIMRSMGDTSRQSIRHARKSLSKTRNEGRKRRKKLCDNFESRVGAILDELSAMNEEIKTPSQELTTSEKPDETSGLAEVLGNLLEDSGVEFIHTLDESSMAVIETPKAKGKRTVIDKGFEDEYLKMMFKARFGIKPLPHVVVVEPVKHPAKKPSKKKNSTGSANVNLEMEEALRRKLLEQMKKKEQLFPSLHEKRKDVQNEKTSSENLKDKSGVVEVEVVNPSPIVQTLRSAADVDTVSSLKSSDVATELAWINNDVDTVPPLKKVADMATVHALKSLVDAASVPESVREKPKIVPTMKDILELKKELKIALNKRRKSVNKRDPKVAASAAKISPVKQNSEATNSSKTSTPVKIITSVPNAVEKENAGNIGINSLKRPAPPPERIHSSKKPRSLPEEKSKSLDEFERRSQELLFDSPRVAVRNFILSPEYPVKESIERLRHKNDANVELCYFELFGICNDDECPYQHSRDFTLNDEQILEEILGYIPERSSRPDSSIKQQARKLLESNSLEEIIETLRKETSHLDLIKLAIESSI</sequence>
<feature type="region of interest" description="Disordered" evidence="1">
    <location>
        <begin position="794"/>
        <end position="830"/>
    </location>
</feature>
<evidence type="ECO:0000259" key="2">
    <source>
        <dbReference type="Pfam" id="PF10650"/>
    </source>
</evidence>
<proteinExistence type="predicted"/>
<feature type="compositionally biased region" description="Basic and acidic residues" evidence="1">
    <location>
        <begin position="57"/>
        <end position="66"/>
    </location>
</feature>
<feature type="compositionally biased region" description="Basic residues" evidence="1">
    <location>
        <begin position="441"/>
        <end position="457"/>
    </location>
</feature>
<feature type="region of interest" description="Disordered" evidence="1">
    <location>
        <begin position="743"/>
        <end position="779"/>
    </location>
</feature>
<evidence type="ECO:0000313" key="4">
    <source>
        <dbReference type="WBParaSite" id="PSU_v2.g19279.t1"/>
    </source>
</evidence>
<feature type="region of interest" description="Disordered" evidence="1">
    <location>
        <begin position="614"/>
        <end position="637"/>
    </location>
</feature>
<dbReference type="InterPro" id="IPR019607">
    <property type="entry name" value="Putative_zinc-finger_domain"/>
</dbReference>
<feature type="compositionally biased region" description="Polar residues" evidence="1">
    <location>
        <begin position="764"/>
        <end position="779"/>
    </location>
</feature>
<keyword evidence="3" id="KW-1185">Reference proteome</keyword>
<dbReference type="WBParaSite" id="PSU_v2.g19279.t1">
    <property type="protein sequence ID" value="PSU_v2.g19279.t1"/>
    <property type="gene ID" value="PSU_v2.g19279"/>
</dbReference>